<dbReference type="EMBL" id="HBIK01036042">
    <property type="protein sequence ID" value="CAE0391900.1"/>
    <property type="molecule type" value="Transcribed_RNA"/>
</dbReference>
<dbReference type="GO" id="GO:0030286">
    <property type="term" value="C:dynein complex"/>
    <property type="evidence" value="ECO:0007669"/>
    <property type="project" value="UniProtKB-KW"/>
</dbReference>
<dbReference type="Gene3D" id="3.40.50.300">
    <property type="entry name" value="P-loop containing nucleotide triphosphate hydrolases"/>
    <property type="match status" value="1"/>
</dbReference>
<evidence type="ECO:0000256" key="2">
    <source>
        <dbReference type="ARBA" id="ARBA00022490"/>
    </source>
</evidence>
<dbReference type="GO" id="GO:0005524">
    <property type="term" value="F:ATP binding"/>
    <property type="evidence" value="ECO:0007669"/>
    <property type="project" value="UniProtKB-KW"/>
</dbReference>
<dbReference type="PANTHER" id="PTHR22878:SF68">
    <property type="entry name" value="DYNEIN HEAVY CHAIN 6, AXONEMAL-LIKE"/>
    <property type="match status" value="1"/>
</dbReference>
<dbReference type="PANTHER" id="PTHR22878">
    <property type="entry name" value="DYNEIN HEAVY CHAIN 6, AXONEMAL-LIKE-RELATED"/>
    <property type="match status" value="1"/>
</dbReference>
<keyword evidence="3" id="KW-0493">Microtubule</keyword>
<evidence type="ECO:0000256" key="12">
    <source>
        <dbReference type="SAM" id="Coils"/>
    </source>
</evidence>
<dbReference type="SUPFAM" id="SSF52540">
    <property type="entry name" value="P-loop containing nucleoside triphosphate hydrolases"/>
    <property type="match status" value="1"/>
</dbReference>
<name>A0A7S3KTS1_EUPCR</name>
<dbReference type="GO" id="GO:0007018">
    <property type="term" value="P:microtubule-based movement"/>
    <property type="evidence" value="ECO:0007669"/>
    <property type="project" value="InterPro"/>
</dbReference>
<dbReference type="Gene3D" id="1.20.920.30">
    <property type="match status" value="1"/>
</dbReference>
<accession>A0A7S3KTS1</accession>
<keyword evidence="7 12" id="KW-0175">Coiled coil</keyword>
<evidence type="ECO:0000256" key="6">
    <source>
        <dbReference type="ARBA" id="ARBA00023017"/>
    </source>
</evidence>
<dbReference type="AlphaFoldDB" id="A0A7S3KTS1"/>
<evidence type="ECO:0000313" key="14">
    <source>
        <dbReference type="EMBL" id="CAE0391900.1"/>
    </source>
</evidence>
<evidence type="ECO:0000256" key="3">
    <source>
        <dbReference type="ARBA" id="ARBA00022701"/>
    </source>
</evidence>
<keyword evidence="2" id="KW-0963">Cytoplasm</keyword>
<gene>
    <name evidence="14" type="ORF">ECRA1380_LOCUS16876</name>
</gene>
<keyword evidence="5" id="KW-0067">ATP-binding</keyword>
<dbReference type="InterPro" id="IPR024317">
    <property type="entry name" value="Dynein_heavy_chain_D4_dom"/>
</dbReference>
<protein>
    <recommendedName>
        <fullName evidence="13">Dynein heavy chain AAA module D4 domain-containing protein</fullName>
    </recommendedName>
</protein>
<keyword evidence="6" id="KW-0243">Dynein</keyword>
<organism evidence="14">
    <name type="scientific">Euplotes crassus</name>
    <dbReference type="NCBI Taxonomy" id="5936"/>
    <lineage>
        <taxon>Eukaryota</taxon>
        <taxon>Sar</taxon>
        <taxon>Alveolata</taxon>
        <taxon>Ciliophora</taxon>
        <taxon>Intramacronucleata</taxon>
        <taxon>Spirotrichea</taxon>
        <taxon>Hypotrichia</taxon>
        <taxon>Euplotida</taxon>
        <taxon>Euplotidae</taxon>
        <taxon>Moneuplotes</taxon>
    </lineage>
</organism>
<sequence length="482" mass="55509">MVRPVSCQSPEAFSRLWVNEVSRVFKDRLIDEHDRGWFEENITELVNSQFRIRVERGELFSETPIMWGDLLKLDAPVRLYEEIKDKSKLFKQLEQSLDDFNMSNTGKMNLVFFDDCMDHILRVARVLRQPRGNAMMVGVGGSGKQSATRLASHMLEMDFRQVEITKRFGPSEFREFLKDLMFTAGIDRTPICFTLTDNQIVSELFVEDINSILNTGEISNLMEQEDIDKITDGVRPVLAQLGRVDTPEDIQATFVEGVRDFLHISLCMSPVGDTLRIRCRMFPSLVNCCTIDWFSRWPESALYYVSSEFLKGLSLTKEDNRRSLAEMCMLIHTTVEDMAEEFFKTMRRRVYTTPKSYLDLINLYLTSLEQKRTEFNINRTRLATGIKKLTDTNENIAELREKIKDLQPKLQKKNEDLKVSLKLATEDRKVADQKEEVVAKEAAVVTEQADEAQVIVNEVRAELDKVQPELDAAKAALANLDK</sequence>
<keyword evidence="4" id="KW-0547">Nucleotide-binding</keyword>
<dbReference type="InterPro" id="IPR027417">
    <property type="entry name" value="P-loop_NTPase"/>
</dbReference>
<dbReference type="GO" id="GO:0005874">
    <property type="term" value="C:microtubule"/>
    <property type="evidence" value="ECO:0007669"/>
    <property type="project" value="UniProtKB-KW"/>
</dbReference>
<dbReference type="FunFam" id="3.40.50.300:FF:002141">
    <property type="entry name" value="Dynein heavy chain"/>
    <property type="match status" value="1"/>
</dbReference>
<dbReference type="InterPro" id="IPR026983">
    <property type="entry name" value="DHC"/>
</dbReference>
<comment type="subcellular location">
    <subcellularLocation>
        <location evidence="1">Cytoplasm</location>
        <location evidence="1">Cytoskeleton</location>
        <location evidence="1">Cilium axoneme</location>
    </subcellularLocation>
</comment>
<evidence type="ECO:0000256" key="4">
    <source>
        <dbReference type="ARBA" id="ARBA00022741"/>
    </source>
</evidence>
<evidence type="ECO:0000256" key="1">
    <source>
        <dbReference type="ARBA" id="ARBA00004430"/>
    </source>
</evidence>
<evidence type="ECO:0000256" key="11">
    <source>
        <dbReference type="ARBA" id="ARBA00023273"/>
    </source>
</evidence>
<proteinExistence type="predicted"/>
<dbReference type="Gene3D" id="1.20.920.20">
    <property type="match status" value="1"/>
</dbReference>
<dbReference type="GO" id="GO:0045505">
    <property type="term" value="F:dynein intermediate chain binding"/>
    <property type="evidence" value="ECO:0007669"/>
    <property type="project" value="InterPro"/>
</dbReference>
<dbReference type="GO" id="GO:0005930">
    <property type="term" value="C:axoneme"/>
    <property type="evidence" value="ECO:0007669"/>
    <property type="project" value="UniProtKB-SubCell"/>
</dbReference>
<reference evidence="14" key="1">
    <citation type="submission" date="2021-01" db="EMBL/GenBank/DDBJ databases">
        <authorList>
            <person name="Corre E."/>
            <person name="Pelletier E."/>
            <person name="Niang G."/>
            <person name="Scheremetjew M."/>
            <person name="Finn R."/>
            <person name="Kale V."/>
            <person name="Holt S."/>
            <person name="Cochrane G."/>
            <person name="Meng A."/>
            <person name="Brown T."/>
            <person name="Cohen L."/>
        </authorList>
    </citation>
    <scope>NUCLEOTIDE SEQUENCE</scope>
    <source>
        <strain evidence="14">CT5</strain>
    </source>
</reference>
<keyword evidence="8" id="KW-0969">Cilium</keyword>
<keyword evidence="9" id="KW-0505">Motor protein</keyword>
<dbReference type="Pfam" id="PF12780">
    <property type="entry name" value="AAA_8"/>
    <property type="match status" value="1"/>
</dbReference>
<evidence type="ECO:0000256" key="5">
    <source>
        <dbReference type="ARBA" id="ARBA00022840"/>
    </source>
</evidence>
<evidence type="ECO:0000256" key="9">
    <source>
        <dbReference type="ARBA" id="ARBA00023175"/>
    </source>
</evidence>
<evidence type="ECO:0000256" key="10">
    <source>
        <dbReference type="ARBA" id="ARBA00023212"/>
    </source>
</evidence>
<evidence type="ECO:0000259" key="13">
    <source>
        <dbReference type="Pfam" id="PF12780"/>
    </source>
</evidence>
<feature type="domain" description="Dynein heavy chain AAA module D4" evidence="13">
    <location>
        <begin position="108"/>
        <end position="365"/>
    </location>
</feature>
<keyword evidence="11" id="KW-0966">Cell projection</keyword>
<evidence type="ECO:0000256" key="8">
    <source>
        <dbReference type="ARBA" id="ARBA00023069"/>
    </source>
</evidence>
<evidence type="ECO:0000256" key="7">
    <source>
        <dbReference type="ARBA" id="ARBA00023054"/>
    </source>
</evidence>
<keyword evidence="10" id="KW-0206">Cytoskeleton</keyword>
<dbReference type="GO" id="GO:0051959">
    <property type="term" value="F:dynein light intermediate chain binding"/>
    <property type="evidence" value="ECO:0007669"/>
    <property type="project" value="InterPro"/>
</dbReference>
<feature type="coiled-coil region" evidence="12">
    <location>
        <begin position="386"/>
        <end position="416"/>
    </location>
</feature>